<evidence type="ECO:0000256" key="2">
    <source>
        <dbReference type="ARBA" id="ARBA00009256"/>
    </source>
</evidence>
<sequence length="302" mass="32518">MMSGPQIIRTVAEVRQWARRQRPFVADVSVTDVPSGRVSRAVVMTMGALHEGHMALVRAARQRADEVIVTIFVNPLQFGPGEDFDAYPRTEDADVALLAREQVDAVFVPSVADMYPGGDPLVRVTAGELGRIYEGAARPGHFDGMLTVVAKLLVLTAPDVAFFGEKDAQQLLLIKRMVKDLSLDVEIAPVPLVREDSGLALSSRNAYLSPTERSEALALSRALLAASQVAAAGGRAPEILAAGRAVFANYSRVDVDYFALVDPDTMAPLADDYCGVALALVAARVGRTRLIDNMSFVITQKQ</sequence>
<reference evidence="9 10" key="1">
    <citation type="journal article" date="2009" name="Stand. Genomic Sci.">
        <title>Complete genome sequence of Jonesia denitrificans type strain (Prevot 55134).</title>
        <authorList>
            <person name="Pukall R."/>
            <person name="Gehrich-Schroter G."/>
            <person name="Lapidus A."/>
            <person name="Nolan M."/>
            <person name="Glavina Del Rio T."/>
            <person name="Lucas S."/>
            <person name="Chen F."/>
            <person name="Tice H."/>
            <person name="Pitluck S."/>
            <person name="Cheng J.F."/>
            <person name="Copeland A."/>
            <person name="Saunders E."/>
            <person name="Brettin T."/>
            <person name="Detter J.C."/>
            <person name="Bruce D."/>
            <person name="Goodwin L."/>
            <person name="Pati A."/>
            <person name="Ivanova N."/>
            <person name="Mavromatis K."/>
            <person name="Ovchinnikova G."/>
            <person name="Chen A."/>
            <person name="Palaniappan K."/>
            <person name="Land M."/>
            <person name="Hauser L."/>
            <person name="Chang Y.J."/>
            <person name="Jeffries C.D."/>
            <person name="Chain P."/>
            <person name="Goker M."/>
            <person name="Bristow J."/>
            <person name="Eisen J.A."/>
            <person name="Markowitz V."/>
            <person name="Hugenholtz P."/>
            <person name="Kyrpides N.C."/>
            <person name="Klenk H.P."/>
            <person name="Han C."/>
        </authorList>
    </citation>
    <scope>NUCLEOTIDE SEQUENCE [LARGE SCALE GENOMIC DNA]</scope>
    <source>
        <strain evidence="10">ATCC 14870 / DSM 20603 / BCRC 15368 / CIP 55.134 / JCM 11481 / NBRC 15587 / NCTC 10816 / Prevot 55134</strain>
    </source>
</reference>
<comment type="catalytic activity">
    <reaction evidence="7 8">
        <text>(R)-pantoate + beta-alanine + ATP = (R)-pantothenate + AMP + diphosphate + H(+)</text>
        <dbReference type="Rhea" id="RHEA:10912"/>
        <dbReference type="ChEBI" id="CHEBI:15378"/>
        <dbReference type="ChEBI" id="CHEBI:15980"/>
        <dbReference type="ChEBI" id="CHEBI:29032"/>
        <dbReference type="ChEBI" id="CHEBI:30616"/>
        <dbReference type="ChEBI" id="CHEBI:33019"/>
        <dbReference type="ChEBI" id="CHEBI:57966"/>
        <dbReference type="ChEBI" id="CHEBI:456215"/>
        <dbReference type="EC" id="6.3.2.1"/>
    </reaction>
</comment>
<keyword evidence="4 8" id="KW-0566">Pantothenate biosynthesis</keyword>
<gene>
    <name evidence="8" type="primary">panC</name>
    <name evidence="9" type="ordered locus">Jden_2096</name>
</gene>
<evidence type="ECO:0000313" key="10">
    <source>
        <dbReference type="Proteomes" id="UP000000628"/>
    </source>
</evidence>
<dbReference type="eggNOG" id="COG0414">
    <property type="taxonomic scope" value="Bacteria"/>
</dbReference>
<dbReference type="GO" id="GO:0004592">
    <property type="term" value="F:pantoate-beta-alanine ligase activity"/>
    <property type="evidence" value="ECO:0007669"/>
    <property type="project" value="UniProtKB-UniRule"/>
</dbReference>
<dbReference type="InterPro" id="IPR042176">
    <property type="entry name" value="Pantoate_ligase_C"/>
</dbReference>
<comment type="miscellaneous">
    <text evidence="8">The reaction proceeds by a bi uni uni bi ping pong mechanism.</text>
</comment>
<dbReference type="STRING" id="471856.Jden_2096"/>
<evidence type="ECO:0000256" key="4">
    <source>
        <dbReference type="ARBA" id="ARBA00022655"/>
    </source>
</evidence>
<feature type="binding site" evidence="8">
    <location>
        <position position="77"/>
    </location>
    <ligand>
        <name>beta-alanine</name>
        <dbReference type="ChEBI" id="CHEBI:57966"/>
    </ligand>
</feature>
<accession>C7R109</accession>
<comment type="function">
    <text evidence="8">Catalyzes the condensation of pantoate with beta-alanine in an ATP-dependent reaction via a pantoyl-adenylate intermediate.</text>
</comment>
<dbReference type="NCBIfam" id="TIGR00018">
    <property type="entry name" value="panC"/>
    <property type="match status" value="1"/>
</dbReference>
<dbReference type="KEGG" id="jde:Jden_2096"/>
<dbReference type="GO" id="GO:0015940">
    <property type="term" value="P:pantothenate biosynthetic process"/>
    <property type="evidence" value="ECO:0007669"/>
    <property type="project" value="UniProtKB-UniRule"/>
</dbReference>
<organism evidence="9 10">
    <name type="scientific">Jonesia denitrificans (strain ATCC 14870 / DSM 20603 / BCRC 15368 / CIP 55.134 / JCM 11481 / NBRC 15587 / NCTC 10816 / Prevot 55134)</name>
    <name type="common">Listeria denitrificans</name>
    <dbReference type="NCBI Taxonomy" id="471856"/>
    <lineage>
        <taxon>Bacteria</taxon>
        <taxon>Bacillati</taxon>
        <taxon>Actinomycetota</taxon>
        <taxon>Actinomycetes</taxon>
        <taxon>Micrococcales</taxon>
        <taxon>Jonesiaceae</taxon>
        <taxon>Jonesia</taxon>
    </lineage>
</organism>
<name>C7R109_JONDD</name>
<dbReference type="OrthoDB" id="9773087at2"/>
<proteinExistence type="inferred from homology"/>
<dbReference type="Gene3D" id="3.30.1300.10">
    <property type="entry name" value="Pantoate-beta-alanine ligase, C-terminal domain"/>
    <property type="match status" value="1"/>
</dbReference>
<keyword evidence="6 8" id="KW-0067">ATP-binding</keyword>
<dbReference type="AlphaFoldDB" id="C7R109"/>
<protein>
    <recommendedName>
        <fullName evidence="8">Pantothenate synthetase</fullName>
        <shortName evidence="8">PS</shortName>
        <ecNumber evidence="8">6.3.2.1</ecNumber>
    </recommendedName>
    <alternativeName>
        <fullName evidence="8">Pantoate--beta-alanine ligase</fullName>
    </alternativeName>
    <alternativeName>
        <fullName evidence="8">Pantoate-activating enzyme</fullName>
    </alternativeName>
</protein>
<feature type="binding site" evidence="8">
    <location>
        <position position="170"/>
    </location>
    <ligand>
        <name>(R)-pantoate</name>
        <dbReference type="ChEBI" id="CHEBI:15980"/>
    </ligand>
</feature>
<evidence type="ECO:0000256" key="5">
    <source>
        <dbReference type="ARBA" id="ARBA00022741"/>
    </source>
</evidence>
<dbReference type="InterPro" id="IPR004821">
    <property type="entry name" value="Cyt_trans-like"/>
</dbReference>
<dbReference type="HOGENOM" id="CLU_047148_0_2_11"/>
<dbReference type="SUPFAM" id="SSF52374">
    <property type="entry name" value="Nucleotidylyl transferase"/>
    <property type="match status" value="1"/>
</dbReference>
<comment type="subcellular location">
    <subcellularLocation>
        <location evidence="8">Cytoplasm</location>
    </subcellularLocation>
</comment>
<dbReference type="GO" id="GO:0005524">
    <property type="term" value="F:ATP binding"/>
    <property type="evidence" value="ECO:0007669"/>
    <property type="project" value="UniProtKB-KW"/>
</dbReference>
<dbReference type="EC" id="6.3.2.1" evidence="8"/>
<dbReference type="InterPro" id="IPR003721">
    <property type="entry name" value="Pantoate_ligase"/>
</dbReference>
<dbReference type="CDD" id="cd00560">
    <property type="entry name" value="PanC"/>
    <property type="match status" value="1"/>
</dbReference>
<keyword evidence="3 8" id="KW-0436">Ligase</keyword>
<evidence type="ECO:0000313" key="9">
    <source>
        <dbReference type="EMBL" id="ACV09733.1"/>
    </source>
</evidence>
<feature type="binding site" evidence="8">
    <location>
        <position position="193"/>
    </location>
    <ligand>
        <name>ATP</name>
        <dbReference type="ChEBI" id="CHEBI:30616"/>
    </ligand>
</feature>
<dbReference type="NCBIfam" id="TIGR00125">
    <property type="entry name" value="cyt_tran_rel"/>
    <property type="match status" value="1"/>
</dbReference>
<dbReference type="InterPro" id="IPR014729">
    <property type="entry name" value="Rossmann-like_a/b/a_fold"/>
</dbReference>
<comment type="subunit">
    <text evidence="8">Homodimer.</text>
</comment>
<keyword evidence="10" id="KW-1185">Reference proteome</keyword>
<dbReference type="Pfam" id="PF02569">
    <property type="entry name" value="Pantoate_ligase"/>
    <property type="match status" value="1"/>
</dbReference>
<keyword evidence="8" id="KW-0963">Cytoplasm</keyword>
<dbReference type="HAMAP" id="MF_00158">
    <property type="entry name" value="PanC"/>
    <property type="match status" value="1"/>
</dbReference>
<feature type="binding site" evidence="8">
    <location>
        <begin position="201"/>
        <end position="204"/>
    </location>
    <ligand>
        <name>ATP</name>
        <dbReference type="ChEBI" id="CHEBI:30616"/>
    </ligand>
</feature>
<dbReference type="UniPathway" id="UPA00028">
    <property type="reaction ID" value="UER00005"/>
</dbReference>
<evidence type="ECO:0000256" key="8">
    <source>
        <dbReference type="HAMAP-Rule" id="MF_00158"/>
    </source>
</evidence>
<evidence type="ECO:0000256" key="6">
    <source>
        <dbReference type="ARBA" id="ARBA00022840"/>
    </source>
</evidence>
<dbReference type="EMBL" id="CP001706">
    <property type="protein sequence ID" value="ACV09733.1"/>
    <property type="molecule type" value="Genomic_DNA"/>
</dbReference>
<feature type="binding site" evidence="8">
    <location>
        <begin position="46"/>
        <end position="53"/>
    </location>
    <ligand>
        <name>ATP</name>
        <dbReference type="ChEBI" id="CHEBI:30616"/>
    </ligand>
</feature>
<dbReference type="PANTHER" id="PTHR21299:SF1">
    <property type="entry name" value="PANTOATE--BETA-ALANINE LIGASE"/>
    <property type="match status" value="1"/>
</dbReference>
<comment type="pathway">
    <text evidence="1 8">Cofactor biosynthesis; (R)-pantothenate biosynthesis; (R)-pantothenate from (R)-pantoate and beta-alanine: step 1/1.</text>
</comment>
<dbReference type="RefSeq" id="WP_015772361.1">
    <property type="nucleotide sequence ID" value="NC_013174.1"/>
</dbReference>
<comment type="similarity">
    <text evidence="2 8">Belongs to the pantothenate synthetase family.</text>
</comment>
<evidence type="ECO:0000256" key="3">
    <source>
        <dbReference type="ARBA" id="ARBA00022598"/>
    </source>
</evidence>
<evidence type="ECO:0000256" key="7">
    <source>
        <dbReference type="ARBA" id="ARBA00048258"/>
    </source>
</evidence>
<dbReference type="Gene3D" id="3.40.50.620">
    <property type="entry name" value="HUPs"/>
    <property type="match status" value="1"/>
</dbReference>
<feature type="binding site" evidence="8">
    <location>
        <begin position="164"/>
        <end position="167"/>
    </location>
    <ligand>
        <name>ATP</name>
        <dbReference type="ChEBI" id="CHEBI:30616"/>
    </ligand>
</feature>
<feature type="active site" description="Proton donor" evidence="8">
    <location>
        <position position="53"/>
    </location>
</feature>
<feature type="binding site" evidence="8">
    <location>
        <position position="77"/>
    </location>
    <ligand>
        <name>(R)-pantoate</name>
        <dbReference type="ChEBI" id="CHEBI:15980"/>
    </ligand>
</feature>
<dbReference type="GO" id="GO:0005829">
    <property type="term" value="C:cytosol"/>
    <property type="evidence" value="ECO:0007669"/>
    <property type="project" value="TreeGrafter"/>
</dbReference>
<evidence type="ECO:0000256" key="1">
    <source>
        <dbReference type="ARBA" id="ARBA00004990"/>
    </source>
</evidence>
<dbReference type="PANTHER" id="PTHR21299">
    <property type="entry name" value="CYTIDYLATE KINASE/PANTOATE-BETA-ALANINE LIGASE"/>
    <property type="match status" value="1"/>
</dbReference>
<keyword evidence="5 8" id="KW-0547">Nucleotide-binding</keyword>
<dbReference type="Proteomes" id="UP000000628">
    <property type="component" value="Chromosome"/>
</dbReference>